<reference evidence="1 2" key="1">
    <citation type="submission" date="2021-06" db="EMBL/GenBank/DDBJ databases">
        <title>Caerostris darwini draft genome.</title>
        <authorList>
            <person name="Kono N."/>
            <person name="Arakawa K."/>
        </authorList>
    </citation>
    <scope>NUCLEOTIDE SEQUENCE [LARGE SCALE GENOMIC DNA]</scope>
</reference>
<sequence>MTPSDYKLATSYRYHRLQVGYRLQVPQATGCLQVTSTTGYRLYTGYLQVPQATGCIQVTYRYHRLQVVYRLLTGTTCYRLATGYRYHKLQVTGTTGYRFSYNWPSDNTISWNHDL</sequence>
<evidence type="ECO:0000313" key="2">
    <source>
        <dbReference type="Proteomes" id="UP001054837"/>
    </source>
</evidence>
<comment type="caution">
    <text evidence="1">The sequence shown here is derived from an EMBL/GenBank/DDBJ whole genome shotgun (WGS) entry which is preliminary data.</text>
</comment>
<dbReference type="Proteomes" id="UP001054837">
    <property type="component" value="Unassembled WGS sequence"/>
</dbReference>
<proteinExistence type="predicted"/>
<dbReference type="EMBL" id="BPLQ01009262">
    <property type="protein sequence ID" value="GIY42773.1"/>
    <property type="molecule type" value="Genomic_DNA"/>
</dbReference>
<keyword evidence="2" id="KW-1185">Reference proteome</keyword>
<protein>
    <submittedName>
        <fullName evidence="1">Uncharacterized protein</fullName>
    </submittedName>
</protein>
<organism evidence="1 2">
    <name type="scientific">Caerostris darwini</name>
    <dbReference type="NCBI Taxonomy" id="1538125"/>
    <lineage>
        <taxon>Eukaryota</taxon>
        <taxon>Metazoa</taxon>
        <taxon>Ecdysozoa</taxon>
        <taxon>Arthropoda</taxon>
        <taxon>Chelicerata</taxon>
        <taxon>Arachnida</taxon>
        <taxon>Araneae</taxon>
        <taxon>Araneomorphae</taxon>
        <taxon>Entelegynae</taxon>
        <taxon>Araneoidea</taxon>
        <taxon>Araneidae</taxon>
        <taxon>Caerostris</taxon>
    </lineage>
</organism>
<evidence type="ECO:0000313" key="1">
    <source>
        <dbReference type="EMBL" id="GIY42773.1"/>
    </source>
</evidence>
<gene>
    <name evidence="1" type="ORF">CDAR_453081</name>
</gene>
<accession>A0AAV4T7X4</accession>
<dbReference type="AlphaFoldDB" id="A0AAV4T7X4"/>
<name>A0AAV4T7X4_9ARAC</name>